<dbReference type="InterPro" id="IPR019775">
    <property type="entry name" value="WD40_repeat_CS"/>
</dbReference>
<comment type="caution">
    <text evidence="5">The sequence shown here is derived from an EMBL/GenBank/DDBJ whole genome shotgun (WGS) entry which is preliminary data.</text>
</comment>
<sequence>MSAQTGSSDPRPQDFVQQTLVVAANKYAVVVWRVRELHAAMSRGEPLPEGIPALTGVGPVDALALSSSNAASNANLLAICAGACVHVVELATLKHVYRLEGHAAPVTCAAFCEPHAPHWLVTAGEDRCVIVWDLKEGCLVYQSPILTASALTSIAVDPSYLRVAVGAADGVLRFFDLAAAPACRCLQAGSEHESQEDTAPFFSAAVLRLYYSPLRTALPDGDTGLLAEAPRLMMATLVFLQGPPGSWAPATGAARQMPEVPAARAFAFGLDSQETCVYCCVASVEGITVYRLVPAALPGTAVQGAITLFAQERQPSSSSFHFAQSSSLCFLLLQAPMCRAPSPSLPRINSSPAAATQRKAGGVSQTGSANRGGRMHSASPMRNRGSNTAAKQPVVFHRQIKSSGYGFVQPPVKLGRPPPPPVKLPARPIPTSNVSRSARLWNAGCAHPLMHISHSLHSPNFDANQHPSSSSSNPPAVPSRPPYSSPSAASNPPFLHEVTAARFYYQDQFAINDFTACNTFLSPIALLAGSNRCIEVVDCSTMQAVSTMPDAHARPVHTVVQSANASLYTSHPREASELFATMACDGALKLWDLRVCRCVRTFGGHQNSQVTVGAAFSPCLRFLACGSEDQAAYLYDIRQGTVLSRLGRHGSAVTDVAFNPLHPQLAVASQGGHVHFYSDDGC</sequence>
<feature type="region of interest" description="Disordered" evidence="4">
    <location>
        <begin position="407"/>
        <end position="430"/>
    </location>
</feature>
<keyword evidence="2" id="KW-0677">Repeat</keyword>
<accession>A0ABQ7GVL5</accession>
<dbReference type="InterPro" id="IPR036322">
    <property type="entry name" value="WD40_repeat_dom_sf"/>
</dbReference>
<feature type="region of interest" description="Disordered" evidence="4">
    <location>
        <begin position="456"/>
        <end position="490"/>
    </location>
</feature>
<dbReference type="SMART" id="SM00320">
    <property type="entry name" value="WD40"/>
    <property type="match status" value="5"/>
</dbReference>
<protein>
    <submittedName>
        <fullName evidence="5">WD40-repeat-containing domain protein</fullName>
    </submittedName>
</protein>
<feature type="compositionally biased region" description="Pro residues" evidence="4">
    <location>
        <begin position="475"/>
        <end position="484"/>
    </location>
</feature>
<keyword evidence="1 3" id="KW-0853">WD repeat</keyword>
<organism evidence="5 6">
    <name type="scientific">Dunaliella salina</name>
    <name type="common">Green alga</name>
    <name type="synonym">Protococcus salinus</name>
    <dbReference type="NCBI Taxonomy" id="3046"/>
    <lineage>
        <taxon>Eukaryota</taxon>
        <taxon>Viridiplantae</taxon>
        <taxon>Chlorophyta</taxon>
        <taxon>core chlorophytes</taxon>
        <taxon>Chlorophyceae</taxon>
        <taxon>CS clade</taxon>
        <taxon>Chlamydomonadales</taxon>
        <taxon>Dunaliellaceae</taxon>
        <taxon>Dunaliella</taxon>
    </lineage>
</organism>
<name>A0ABQ7GVL5_DUNSA</name>
<dbReference type="PROSITE" id="PS50082">
    <property type="entry name" value="WD_REPEATS_2"/>
    <property type="match status" value="1"/>
</dbReference>
<feature type="compositionally biased region" description="Polar residues" evidence="4">
    <location>
        <begin position="456"/>
        <end position="466"/>
    </location>
</feature>
<gene>
    <name evidence="5" type="ORF">DUNSADRAFT_2484</name>
</gene>
<proteinExistence type="predicted"/>
<evidence type="ECO:0000313" key="5">
    <source>
        <dbReference type="EMBL" id="KAF5838649.1"/>
    </source>
</evidence>
<keyword evidence="6" id="KW-1185">Reference proteome</keyword>
<evidence type="ECO:0000256" key="3">
    <source>
        <dbReference type="PROSITE-ProRule" id="PRU00221"/>
    </source>
</evidence>
<dbReference type="Proteomes" id="UP000815325">
    <property type="component" value="Unassembled WGS sequence"/>
</dbReference>
<feature type="region of interest" description="Disordered" evidence="4">
    <location>
        <begin position="344"/>
        <end position="389"/>
    </location>
</feature>
<dbReference type="Gene3D" id="2.130.10.10">
    <property type="entry name" value="YVTN repeat-like/Quinoprotein amine dehydrogenase"/>
    <property type="match status" value="2"/>
</dbReference>
<dbReference type="PROSITE" id="PS50294">
    <property type="entry name" value="WD_REPEATS_REGION"/>
    <property type="match status" value="1"/>
</dbReference>
<dbReference type="InterPro" id="IPR015943">
    <property type="entry name" value="WD40/YVTN_repeat-like_dom_sf"/>
</dbReference>
<dbReference type="Pfam" id="PF00400">
    <property type="entry name" value="WD40"/>
    <property type="match status" value="3"/>
</dbReference>
<evidence type="ECO:0000256" key="4">
    <source>
        <dbReference type="SAM" id="MobiDB-lite"/>
    </source>
</evidence>
<evidence type="ECO:0000313" key="6">
    <source>
        <dbReference type="Proteomes" id="UP000815325"/>
    </source>
</evidence>
<feature type="repeat" description="WD" evidence="3">
    <location>
        <begin position="99"/>
        <end position="142"/>
    </location>
</feature>
<dbReference type="SUPFAM" id="SSF50978">
    <property type="entry name" value="WD40 repeat-like"/>
    <property type="match status" value="1"/>
</dbReference>
<evidence type="ECO:0000256" key="1">
    <source>
        <dbReference type="ARBA" id="ARBA00022574"/>
    </source>
</evidence>
<dbReference type="EMBL" id="MU069571">
    <property type="protein sequence ID" value="KAF5838649.1"/>
    <property type="molecule type" value="Genomic_DNA"/>
</dbReference>
<dbReference type="PROSITE" id="PS00678">
    <property type="entry name" value="WD_REPEATS_1"/>
    <property type="match status" value="1"/>
</dbReference>
<evidence type="ECO:0000256" key="2">
    <source>
        <dbReference type="ARBA" id="ARBA00022737"/>
    </source>
</evidence>
<dbReference type="PANTHER" id="PTHR44525">
    <property type="entry name" value="WD REPEAT-CONTAINING PROTEIN 27"/>
    <property type="match status" value="1"/>
</dbReference>
<dbReference type="InterPro" id="IPR001680">
    <property type="entry name" value="WD40_rpt"/>
</dbReference>
<dbReference type="PANTHER" id="PTHR44525:SF1">
    <property type="entry name" value="WD REPEAT-CONTAINING PROTEIN 27"/>
    <property type="match status" value="1"/>
</dbReference>
<dbReference type="InterPro" id="IPR042411">
    <property type="entry name" value="WDR27"/>
</dbReference>
<reference evidence="5" key="1">
    <citation type="submission" date="2017-08" db="EMBL/GenBank/DDBJ databases">
        <authorList>
            <person name="Polle J.E."/>
            <person name="Barry K."/>
            <person name="Cushman J."/>
            <person name="Schmutz J."/>
            <person name="Tran D."/>
            <person name="Hathwaick L.T."/>
            <person name="Yim W.C."/>
            <person name="Jenkins J."/>
            <person name="Mckie-Krisberg Z.M."/>
            <person name="Prochnik S."/>
            <person name="Lindquist E."/>
            <person name="Dockter R.B."/>
            <person name="Adam C."/>
            <person name="Molina H."/>
            <person name="Bunkerborg J."/>
            <person name="Jin E."/>
            <person name="Buchheim M."/>
            <person name="Magnuson J."/>
        </authorList>
    </citation>
    <scope>NUCLEOTIDE SEQUENCE</scope>
    <source>
        <strain evidence="5">CCAP 19/18</strain>
    </source>
</reference>